<dbReference type="InterPro" id="IPR002156">
    <property type="entry name" value="RNaseH_domain"/>
</dbReference>
<dbReference type="Gene3D" id="3.30.420.10">
    <property type="entry name" value="Ribonuclease H-like superfamily/Ribonuclease H"/>
    <property type="match status" value="1"/>
</dbReference>
<dbReference type="SUPFAM" id="SSF53098">
    <property type="entry name" value="Ribonuclease H-like"/>
    <property type="match status" value="1"/>
</dbReference>
<proteinExistence type="predicted"/>
<organism evidence="2 3">
    <name type="scientific">Litchfieldia salsa</name>
    <dbReference type="NCBI Taxonomy" id="930152"/>
    <lineage>
        <taxon>Bacteria</taxon>
        <taxon>Bacillati</taxon>
        <taxon>Bacillota</taxon>
        <taxon>Bacilli</taxon>
        <taxon>Bacillales</taxon>
        <taxon>Bacillaceae</taxon>
        <taxon>Litchfieldia</taxon>
    </lineage>
</organism>
<evidence type="ECO:0000259" key="1">
    <source>
        <dbReference type="PROSITE" id="PS50879"/>
    </source>
</evidence>
<dbReference type="InterPro" id="IPR036397">
    <property type="entry name" value="RNaseH_sf"/>
</dbReference>
<reference evidence="3" key="1">
    <citation type="submission" date="2016-10" db="EMBL/GenBank/DDBJ databases">
        <authorList>
            <person name="Varghese N."/>
            <person name="Submissions S."/>
        </authorList>
    </citation>
    <scope>NUCLEOTIDE SEQUENCE [LARGE SCALE GENOMIC DNA]</scope>
    <source>
        <strain evidence="3">IBRC-M10078</strain>
    </source>
</reference>
<keyword evidence="3" id="KW-1185">Reference proteome</keyword>
<dbReference type="GO" id="GO:0003676">
    <property type="term" value="F:nucleic acid binding"/>
    <property type="evidence" value="ECO:0007669"/>
    <property type="project" value="InterPro"/>
</dbReference>
<dbReference type="AlphaFoldDB" id="A0A1H0TIG5"/>
<accession>A0A1H0TIG5</accession>
<dbReference type="CDD" id="cd09279">
    <property type="entry name" value="RNase_HI_like"/>
    <property type="match status" value="1"/>
</dbReference>
<evidence type="ECO:0000313" key="3">
    <source>
        <dbReference type="Proteomes" id="UP000199159"/>
    </source>
</evidence>
<dbReference type="PANTHER" id="PTHR46387">
    <property type="entry name" value="POLYNUCLEOTIDYL TRANSFERASE, RIBONUCLEASE H-LIKE SUPERFAMILY PROTEIN"/>
    <property type="match status" value="1"/>
</dbReference>
<dbReference type="STRING" id="930152.SAMN05216565_103523"/>
<feature type="domain" description="RNase H type-1" evidence="1">
    <location>
        <begin position="1"/>
        <end position="126"/>
    </location>
</feature>
<dbReference type="Proteomes" id="UP000199159">
    <property type="component" value="Unassembled WGS sequence"/>
</dbReference>
<dbReference type="PROSITE" id="PS50879">
    <property type="entry name" value="RNASE_H_1"/>
    <property type="match status" value="1"/>
</dbReference>
<protein>
    <submittedName>
        <fullName evidence="2">RNase HI</fullName>
    </submittedName>
</protein>
<name>A0A1H0TIG5_9BACI</name>
<dbReference type="OrthoDB" id="7845843at2"/>
<gene>
    <name evidence="2" type="ORF">SAMN05216565_103523</name>
</gene>
<dbReference type="RefSeq" id="WP_090852667.1">
    <property type="nucleotide sequence ID" value="NZ_FNJU01000003.1"/>
</dbReference>
<dbReference type="InterPro" id="IPR012337">
    <property type="entry name" value="RNaseH-like_sf"/>
</dbReference>
<sequence length="129" mass="14514">MIEVYIDGASAGDPGPSGAGVFIKGNGIVEKHTFPLGEMSNHEAEYHSLIKALEICIDKKYNIVSFRTDSQLVDRAMEKEYVKNKRYAPLLEKALDLSKKLDLFFIKWIPSSQNKVADELAREAIVRNK</sequence>
<dbReference type="Pfam" id="PF13456">
    <property type="entry name" value="RVT_3"/>
    <property type="match status" value="1"/>
</dbReference>
<dbReference type="GO" id="GO:0004523">
    <property type="term" value="F:RNA-DNA hybrid ribonuclease activity"/>
    <property type="evidence" value="ECO:0007669"/>
    <property type="project" value="InterPro"/>
</dbReference>
<dbReference type="EMBL" id="FNJU01000003">
    <property type="protein sequence ID" value="SDP53378.1"/>
    <property type="molecule type" value="Genomic_DNA"/>
</dbReference>
<dbReference type="PANTHER" id="PTHR46387:SF2">
    <property type="entry name" value="RIBONUCLEASE HI"/>
    <property type="match status" value="1"/>
</dbReference>
<evidence type="ECO:0000313" key="2">
    <source>
        <dbReference type="EMBL" id="SDP53378.1"/>
    </source>
</evidence>